<evidence type="ECO:0000256" key="4">
    <source>
        <dbReference type="ARBA" id="ARBA00023002"/>
    </source>
</evidence>
<dbReference type="PROSITE" id="PS51085">
    <property type="entry name" value="2FE2S_FER_2"/>
    <property type="match status" value="1"/>
</dbReference>
<dbReference type="InterPro" id="IPR001041">
    <property type="entry name" value="2Fe-2S_ferredoxin-type"/>
</dbReference>
<dbReference type="PANTHER" id="PTHR11908:SF132">
    <property type="entry name" value="ALDEHYDE OXIDASE 1-RELATED"/>
    <property type="match status" value="1"/>
</dbReference>
<dbReference type="SUPFAM" id="SSF54292">
    <property type="entry name" value="2Fe-2S ferredoxin-like"/>
    <property type="match status" value="1"/>
</dbReference>
<keyword evidence="4" id="KW-0560">Oxidoreductase</keyword>
<accession>A0ABX8BFT7</accession>
<dbReference type="EMBL" id="CP074133">
    <property type="protein sequence ID" value="QUX20148.1"/>
    <property type="molecule type" value="Genomic_DNA"/>
</dbReference>
<evidence type="ECO:0000256" key="6">
    <source>
        <dbReference type="SAM" id="MobiDB-lite"/>
    </source>
</evidence>
<dbReference type="Pfam" id="PF01799">
    <property type="entry name" value="Fer2_2"/>
    <property type="match status" value="1"/>
</dbReference>
<dbReference type="InterPro" id="IPR006058">
    <property type="entry name" value="2Fe2S_fd_BS"/>
</dbReference>
<dbReference type="InterPro" id="IPR012675">
    <property type="entry name" value="Beta-grasp_dom_sf"/>
</dbReference>
<keyword evidence="9" id="KW-1185">Reference proteome</keyword>
<feature type="domain" description="2Fe-2S ferredoxin-type" evidence="7">
    <location>
        <begin position="1"/>
        <end position="75"/>
    </location>
</feature>
<dbReference type="InterPro" id="IPR008274">
    <property type="entry name" value="AldOxase/xan_DH_MoCoBD1"/>
</dbReference>
<proteinExistence type="inferred from homology"/>
<dbReference type="SUPFAM" id="SSF54665">
    <property type="entry name" value="CO dehydrogenase molybdoprotein N-domain-like"/>
    <property type="match status" value="1"/>
</dbReference>
<evidence type="ECO:0000313" key="8">
    <source>
        <dbReference type="EMBL" id="QUX20148.1"/>
    </source>
</evidence>
<dbReference type="Pfam" id="PF00111">
    <property type="entry name" value="Fer2"/>
    <property type="match status" value="1"/>
</dbReference>
<dbReference type="Pfam" id="PF02738">
    <property type="entry name" value="MoCoBD_1"/>
    <property type="match status" value="1"/>
</dbReference>
<dbReference type="InterPro" id="IPR036010">
    <property type="entry name" value="2Fe-2S_ferredoxin-like_sf"/>
</dbReference>
<dbReference type="Gene3D" id="1.10.150.120">
    <property type="entry name" value="[2Fe-2S]-binding domain"/>
    <property type="match status" value="1"/>
</dbReference>
<evidence type="ECO:0000256" key="1">
    <source>
        <dbReference type="ARBA" id="ARBA00006849"/>
    </source>
</evidence>
<keyword evidence="2" id="KW-0500">Molybdenum</keyword>
<protein>
    <submittedName>
        <fullName evidence="8">Molybdopterin-dependent oxidoreductase</fullName>
    </submittedName>
</protein>
<dbReference type="InterPro" id="IPR036884">
    <property type="entry name" value="2Fe-2S-bd_dom_sf"/>
</dbReference>
<feature type="region of interest" description="Disordered" evidence="6">
    <location>
        <begin position="269"/>
        <end position="301"/>
    </location>
</feature>
<dbReference type="Pfam" id="PF20256">
    <property type="entry name" value="MoCoBD_2"/>
    <property type="match status" value="1"/>
</dbReference>
<evidence type="ECO:0000256" key="3">
    <source>
        <dbReference type="ARBA" id="ARBA00022723"/>
    </source>
</evidence>
<keyword evidence="3" id="KW-0479">Metal-binding</keyword>
<dbReference type="PROSITE" id="PS00197">
    <property type="entry name" value="2FE2S_FER_1"/>
    <property type="match status" value="1"/>
</dbReference>
<evidence type="ECO:0000313" key="9">
    <source>
        <dbReference type="Proteomes" id="UP000676079"/>
    </source>
</evidence>
<dbReference type="SUPFAM" id="SSF47741">
    <property type="entry name" value="CO dehydrogenase ISP C-domain like"/>
    <property type="match status" value="1"/>
</dbReference>
<evidence type="ECO:0000256" key="5">
    <source>
        <dbReference type="ARBA" id="ARBA00023004"/>
    </source>
</evidence>
<dbReference type="InterPro" id="IPR002888">
    <property type="entry name" value="2Fe-2S-bd"/>
</dbReference>
<dbReference type="InterPro" id="IPR046867">
    <property type="entry name" value="AldOxase/xan_DH_MoCoBD2"/>
</dbReference>
<dbReference type="InterPro" id="IPR036856">
    <property type="entry name" value="Ald_Oxase/Xan_DH_a/b_sf"/>
</dbReference>
<dbReference type="InterPro" id="IPR037165">
    <property type="entry name" value="AldOxase/xan_DH_Mopterin-bd_sf"/>
</dbReference>
<dbReference type="InterPro" id="IPR000674">
    <property type="entry name" value="Ald_Oxase/Xan_DH_a/b"/>
</dbReference>
<dbReference type="PANTHER" id="PTHR11908">
    <property type="entry name" value="XANTHINE DEHYDROGENASE"/>
    <property type="match status" value="1"/>
</dbReference>
<keyword evidence="5" id="KW-0408">Iron</keyword>
<name>A0ABX8BFT7_9ACTN</name>
<dbReference type="SMART" id="SM01008">
    <property type="entry name" value="Ald_Xan_dh_C"/>
    <property type="match status" value="1"/>
</dbReference>
<dbReference type="Gene3D" id="3.30.365.10">
    <property type="entry name" value="Aldehyde oxidase/xanthine dehydrogenase, molybdopterin binding domain"/>
    <property type="match status" value="4"/>
</dbReference>
<sequence length="866" mass="90966">MDAHVNGSPATVPDSPATSAAAHIRDGLGLTGTKIACGTGVCGACTVLVDGSPTVSCLLPADRLTGRDVTTVEGLGGDHPVQRAFAAHDGLQCGFCTPGFVVEASVFVDAWRAEHGDTRPDRERIADALAGHLCRCGAYEGIFAAVAAACAGEFDGEPDRDPPRVDALDKVTGRARYSGDHAPPGTWEGVIVRSPLPHARVRAVHAADPATPLVDLLPPDRTVRYVGQPIAAVAAPTAEAARSAAAAVAVAYEPRPAVAGVDAARAPDAPLVHPTRTDRSGAPSYGEAPTPPAPWTGNVRGPGTLSWRGPTAVRRLRAAAEAGDPLLVAQEYTTATQVHTPLEPHVCVAHWSGDGLRLFASTQSVSRLADRVAARWGLDRDRVHVVTEHVGGGFGAKNGISVDIEAAVELSRAAGAPVRVAFTRAEELTDAGHRPGTRTRVALLADRDGGLAAMSVDSHGDGGVSVGSTTATLAFLMYGRAPRRVRDFDVVTNRPPGMPMRGPGGPPMAWALEQAVDEMARRLDEDPLALRLRWDGNPKRRALYERAARTPLWRERPRGPRTGRFRRGVGVAASNWLYLFGPRAQVELVVRGGELVARAATQDLGTGIRTVLSDTVAERLGLPAGGVRVEIGDSSSVHGTGSYGSRTTPSMGPAAADAADRLRAALRELDPGVPAQGPIDEHVLKEALAAAEGLSVVGGRGRDRWGALTPEMSGDLAIGRGMSGAVHVMEVEVDTLLGRVRPTRCWAGIAAGRIYSERTARNQCEGAVVQGVGYALFEERRHDPRTGAILTDDLEDYRIPGMGDVPETEVHFHQEGFEHVPGGGVGLGEVSVVGVAAALGNAVFDATGWRPRELPLRPDRLIEGIR</sequence>
<dbReference type="Proteomes" id="UP000676079">
    <property type="component" value="Chromosome"/>
</dbReference>
<dbReference type="Gene3D" id="3.10.20.30">
    <property type="match status" value="1"/>
</dbReference>
<evidence type="ECO:0000259" key="7">
    <source>
        <dbReference type="PROSITE" id="PS51085"/>
    </source>
</evidence>
<organism evidence="8 9">
    <name type="scientific">Nocardiopsis changdeensis</name>
    <dbReference type="NCBI Taxonomy" id="2831969"/>
    <lineage>
        <taxon>Bacteria</taxon>
        <taxon>Bacillati</taxon>
        <taxon>Actinomycetota</taxon>
        <taxon>Actinomycetes</taxon>
        <taxon>Streptosporangiales</taxon>
        <taxon>Nocardiopsidaceae</taxon>
        <taxon>Nocardiopsis</taxon>
    </lineage>
</organism>
<gene>
    <name evidence="8" type="ORF">KGD84_16485</name>
</gene>
<comment type="similarity">
    <text evidence="1">Belongs to the xanthine dehydrogenase family.</text>
</comment>
<evidence type="ECO:0000256" key="2">
    <source>
        <dbReference type="ARBA" id="ARBA00022505"/>
    </source>
</evidence>
<dbReference type="SUPFAM" id="SSF56003">
    <property type="entry name" value="Molybdenum cofactor-binding domain"/>
    <property type="match status" value="1"/>
</dbReference>
<dbReference type="RefSeq" id="WP_220561341.1">
    <property type="nucleotide sequence ID" value="NZ_CP074133.1"/>
</dbReference>
<dbReference type="InterPro" id="IPR016208">
    <property type="entry name" value="Ald_Oxase/xanthine_DH-like"/>
</dbReference>
<dbReference type="Gene3D" id="3.90.1170.50">
    <property type="entry name" value="Aldehyde oxidase/xanthine dehydrogenase, a/b hammerhead"/>
    <property type="match status" value="2"/>
</dbReference>
<reference evidence="8 9" key="1">
    <citation type="submission" date="2021-05" db="EMBL/GenBank/DDBJ databases">
        <title>Direct Submission.</title>
        <authorList>
            <person name="Li K."/>
            <person name="Gao J."/>
        </authorList>
    </citation>
    <scope>NUCLEOTIDE SEQUENCE [LARGE SCALE GENOMIC DNA]</scope>
    <source>
        <strain evidence="8 9">Mg02</strain>
    </source>
</reference>